<dbReference type="PANTHER" id="PTHR11712">
    <property type="entry name" value="POLYKETIDE SYNTHASE-RELATED"/>
    <property type="match status" value="1"/>
</dbReference>
<evidence type="ECO:0000313" key="6">
    <source>
        <dbReference type="Proteomes" id="UP000000602"/>
    </source>
</evidence>
<accession>Q6AM56</accession>
<dbReference type="Gene3D" id="3.40.47.10">
    <property type="match status" value="1"/>
</dbReference>
<name>Q6AM56_DESPS</name>
<evidence type="ECO:0000256" key="1">
    <source>
        <dbReference type="ARBA" id="ARBA00008467"/>
    </source>
</evidence>
<proteinExistence type="inferred from homology"/>
<evidence type="ECO:0000256" key="3">
    <source>
        <dbReference type="RuleBase" id="RU003694"/>
    </source>
</evidence>
<sequence>MRDVVVVGGDILTPLGDGQSTWQALLAGKTGISLQKFGSLEGEWPLGFIPDLAGEPGSLQRQNDMFKRLLASLPQLSPATQLFCATTKAATDEFLLRSGREEGQPWQVAEELAQRLGIKAGTTVSAACVSGLIAVIQGAMRIKAGECDHALIIGFDLLSQFVLSGFSSLKALSATAARPFAKDRDGLSLGDGAGWILLSAAEVAEPSSVLATLGPWSISCDANHITAPSRYATGLIAALEQIKAEAGDIGGINAHGTATVYNDAMELLAFSKVFAPGMPVCSVKGALGHSLAASGIVETVLSLYSLRDMILPPTVGLEVPAETDCQLSGSEALALGHPSIITCNSGFGGINAALLLKNASNRPEKQ</sequence>
<dbReference type="InterPro" id="IPR016039">
    <property type="entry name" value="Thiolase-like"/>
</dbReference>
<evidence type="ECO:0000259" key="4">
    <source>
        <dbReference type="PROSITE" id="PS52004"/>
    </source>
</evidence>
<keyword evidence="6" id="KW-1185">Reference proteome</keyword>
<dbReference type="STRING" id="177439.DP1840"/>
<comment type="similarity">
    <text evidence="1 3">Belongs to the thiolase-like superfamily. Beta-ketoacyl-ACP synthases family.</text>
</comment>
<dbReference type="KEGG" id="dps:DP1840"/>
<evidence type="ECO:0000313" key="5">
    <source>
        <dbReference type="EMBL" id="CAG36569.1"/>
    </source>
</evidence>
<keyword evidence="2 3" id="KW-0808">Transferase</keyword>
<evidence type="ECO:0000256" key="2">
    <source>
        <dbReference type="ARBA" id="ARBA00022679"/>
    </source>
</evidence>
<dbReference type="Proteomes" id="UP000000602">
    <property type="component" value="Chromosome"/>
</dbReference>
<dbReference type="SMART" id="SM00825">
    <property type="entry name" value="PKS_KS"/>
    <property type="match status" value="1"/>
</dbReference>
<dbReference type="OrthoDB" id="9816204at2"/>
<dbReference type="InterPro" id="IPR014031">
    <property type="entry name" value="Ketoacyl_synth_C"/>
</dbReference>
<dbReference type="CDD" id="cd00834">
    <property type="entry name" value="KAS_I_II"/>
    <property type="match status" value="1"/>
</dbReference>
<dbReference type="eggNOG" id="COG0304">
    <property type="taxonomic scope" value="Bacteria"/>
</dbReference>
<dbReference type="SUPFAM" id="SSF53901">
    <property type="entry name" value="Thiolase-like"/>
    <property type="match status" value="2"/>
</dbReference>
<dbReference type="PANTHER" id="PTHR11712:SF336">
    <property type="entry name" value="3-OXOACYL-[ACYL-CARRIER-PROTEIN] SYNTHASE, MITOCHONDRIAL"/>
    <property type="match status" value="1"/>
</dbReference>
<dbReference type="RefSeq" id="WP_011189081.1">
    <property type="nucleotide sequence ID" value="NC_006138.1"/>
</dbReference>
<dbReference type="AlphaFoldDB" id="Q6AM56"/>
<dbReference type="Pfam" id="PF00109">
    <property type="entry name" value="ketoacyl-synt"/>
    <property type="match status" value="1"/>
</dbReference>
<dbReference type="GO" id="GO:0004315">
    <property type="term" value="F:3-oxoacyl-[acyl-carrier-protein] synthase activity"/>
    <property type="evidence" value="ECO:0007669"/>
    <property type="project" value="TreeGrafter"/>
</dbReference>
<dbReference type="GO" id="GO:0005829">
    <property type="term" value="C:cytosol"/>
    <property type="evidence" value="ECO:0007669"/>
    <property type="project" value="TreeGrafter"/>
</dbReference>
<dbReference type="HOGENOM" id="CLU_000022_69_0_7"/>
<protein>
    <submittedName>
        <fullName evidence="5">Related to 3-oxoacyl-[acyl-carrier-protein] synthase</fullName>
    </submittedName>
</protein>
<dbReference type="InterPro" id="IPR020841">
    <property type="entry name" value="PKS_Beta-ketoAc_synthase_dom"/>
</dbReference>
<dbReference type="EMBL" id="CR522870">
    <property type="protein sequence ID" value="CAG36569.1"/>
    <property type="molecule type" value="Genomic_DNA"/>
</dbReference>
<dbReference type="InterPro" id="IPR014030">
    <property type="entry name" value="Ketoacyl_synth_N"/>
</dbReference>
<reference evidence="6" key="1">
    <citation type="journal article" date="2004" name="Environ. Microbiol.">
        <title>The genome of Desulfotalea psychrophila, a sulfate-reducing bacterium from permanently cold Arctic sediments.</title>
        <authorList>
            <person name="Rabus R."/>
            <person name="Ruepp A."/>
            <person name="Frickey T."/>
            <person name="Rattei T."/>
            <person name="Fartmann B."/>
            <person name="Stark M."/>
            <person name="Bauer M."/>
            <person name="Zibat A."/>
            <person name="Lombardot T."/>
            <person name="Becker I."/>
            <person name="Amann J."/>
            <person name="Gellner K."/>
            <person name="Teeling H."/>
            <person name="Leuschner W.D."/>
            <person name="Gloeckner F.-O."/>
            <person name="Lupas A.N."/>
            <person name="Amann R."/>
            <person name="Klenk H.-P."/>
        </authorList>
    </citation>
    <scope>NUCLEOTIDE SEQUENCE [LARGE SCALE GENOMIC DNA]</scope>
    <source>
        <strain evidence="6">DSM 12343 / LSv54</strain>
    </source>
</reference>
<dbReference type="PROSITE" id="PS52004">
    <property type="entry name" value="KS3_2"/>
    <property type="match status" value="1"/>
</dbReference>
<gene>
    <name evidence="5" type="ordered locus">DP1840</name>
</gene>
<dbReference type="Pfam" id="PF02801">
    <property type="entry name" value="Ketoacyl-synt_C"/>
    <property type="match status" value="1"/>
</dbReference>
<organism evidence="5 6">
    <name type="scientific">Desulfotalea psychrophila (strain LSv54 / DSM 12343)</name>
    <dbReference type="NCBI Taxonomy" id="177439"/>
    <lineage>
        <taxon>Bacteria</taxon>
        <taxon>Pseudomonadati</taxon>
        <taxon>Thermodesulfobacteriota</taxon>
        <taxon>Desulfobulbia</taxon>
        <taxon>Desulfobulbales</taxon>
        <taxon>Desulfocapsaceae</taxon>
        <taxon>Desulfotalea</taxon>
    </lineage>
</organism>
<feature type="domain" description="Ketosynthase family 3 (KS3)" evidence="4">
    <location>
        <begin position="1"/>
        <end position="358"/>
    </location>
</feature>
<dbReference type="GO" id="GO:0006633">
    <property type="term" value="P:fatty acid biosynthetic process"/>
    <property type="evidence" value="ECO:0007669"/>
    <property type="project" value="TreeGrafter"/>
</dbReference>
<dbReference type="InterPro" id="IPR000794">
    <property type="entry name" value="Beta-ketoacyl_synthase"/>
</dbReference>